<dbReference type="HOGENOM" id="CLU_1432056_0_0_5"/>
<accession>D9QIE7</accession>
<keyword evidence="3" id="KW-1185">Reference proteome</keyword>
<organism evidence="2 3">
    <name type="scientific">Brevundimonas subvibrioides (strain ATCC 15264 / DSM 4735 / LMG 14903 / NBRC 16000 / CB 81)</name>
    <name type="common">Caulobacter subvibrioides</name>
    <dbReference type="NCBI Taxonomy" id="633149"/>
    <lineage>
        <taxon>Bacteria</taxon>
        <taxon>Pseudomonadati</taxon>
        <taxon>Pseudomonadota</taxon>
        <taxon>Alphaproteobacteria</taxon>
        <taxon>Caulobacterales</taxon>
        <taxon>Caulobacteraceae</taxon>
        <taxon>Brevundimonas</taxon>
    </lineage>
</organism>
<dbReference type="EMBL" id="CP002102">
    <property type="protein sequence ID" value="ADK99449.1"/>
    <property type="molecule type" value="Genomic_DNA"/>
</dbReference>
<dbReference type="KEGG" id="bsb:Bresu_0135"/>
<evidence type="ECO:0000313" key="2">
    <source>
        <dbReference type="EMBL" id="ADK99449.1"/>
    </source>
</evidence>
<proteinExistence type="predicted"/>
<protein>
    <submittedName>
        <fullName evidence="2">Uncharacterized protein</fullName>
    </submittedName>
</protein>
<evidence type="ECO:0000313" key="3">
    <source>
        <dbReference type="Proteomes" id="UP000002696"/>
    </source>
</evidence>
<dbReference type="Proteomes" id="UP000002696">
    <property type="component" value="Chromosome"/>
</dbReference>
<feature type="signal peptide" evidence="1">
    <location>
        <begin position="1"/>
        <end position="24"/>
    </location>
</feature>
<feature type="chain" id="PRO_5003126809" evidence="1">
    <location>
        <begin position="25"/>
        <end position="189"/>
    </location>
</feature>
<dbReference type="InParanoid" id="D9QIE7"/>
<dbReference type="RefSeq" id="WP_013267554.1">
    <property type="nucleotide sequence ID" value="NC_014375.1"/>
</dbReference>
<dbReference type="AlphaFoldDB" id="D9QIE7"/>
<sequence length="189" mass="19619">MPLSPARLSAVALALAALAPGAKAQTPDAVPAAAFMHAVRSVCAPNIAGRLPFDLMNADLNADRVVLVDASQDAPTRSAFHDLEWADLEFGFVVSDTGSIVVGVNETVAWCRVVALGVTPADVAAMKAGLATLDDWSETGRLEAGVTQYFARLDGEAVFARVIDPAMAPGYGRTAGLIVTLMNPAAQED</sequence>
<keyword evidence="1" id="KW-0732">Signal</keyword>
<name>D9QIE7_BRESC</name>
<evidence type="ECO:0000256" key="1">
    <source>
        <dbReference type="SAM" id="SignalP"/>
    </source>
</evidence>
<dbReference type="BioCyc" id="BSUB633149:G1GM8-134-MONOMER"/>
<reference evidence="3" key="1">
    <citation type="journal article" date="2011" name="J. Bacteriol.">
        <title>Genome sequences of eight morphologically diverse alphaproteobacteria.</title>
        <authorList>
            <consortium name="US DOE Joint Genome Institute"/>
            <person name="Brown P.J."/>
            <person name="Kysela D.T."/>
            <person name="Buechlein A."/>
            <person name="Hemmerich C."/>
            <person name="Brun Y.V."/>
        </authorList>
    </citation>
    <scope>NUCLEOTIDE SEQUENCE [LARGE SCALE GENOMIC DNA]</scope>
    <source>
        <strain evidence="3">ATCC 15264 / DSM 4735 / LMG 14903 / NBRC 16000 / CB 81</strain>
    </source>
</reference>
<gene>
    <name evidence="2" type="ordered locus">Bresu_0135</name>
</gene>
<dbReference type="STRING" id="633149.Bresu_0135"/>